<evidence type="ECO:0000256" key="4">
    <source>
        <dbReference type="PIRNR" id="PIRNR006181"/>
    </source>
</evidence>
<dbReference type="PANTHER" id="PTHR30411">
    <property type="entry name" value="CYTOPLASMIC PROTEIN"/>
    <property type="match status" value="1"/>
</dbReference>
<reference evidence="6 7" key="1">
    <citation type="submission" date="2016-09" db="EMBL/GenBank/DDBJ databases">
        <title>Genomic Taxonomy of the Vibrionaceae.</title>
        <authorList>
            <person name="Gonzalez-Castillo A."/>
            <person name="Gomez-Gil B."/>
            <person name="Enciso-Ibarra K."/>
        </authorList>
    </citation>
    <scope>NUCLEOTIDE SEQUENCE [LARGE SCALE GENOMIC DNA]</scope>
    <source>
        <strain evidence="6 7">CAIM 703</strain>
    </source>
</reference>
<dbReference type="NCBIfam" id="TIGR00011">
    <property type="entry name" value="YbaK_EbsC"/>
    <property type="match status" value="1"/>
</dbReference>
<dbReference type="CDD" id="cd00002">
    <property type="entry name" value="YbaK_deacylase"/>
    <property type="match status" value="1"/>
</dbReference>
<dbReference type="SUPFAM" id="SSF55826">
    <property type="entry name" value="YbaK/ProRS associated domain"/>
    <property type="match status" value="1"/>
</dbReference>
<dbReference type="InterPro" id="IPR007214">
    <property type="entry name" value="YbaK/aa-tRNA-synth-assoc-dom"/>
</dbReference>
<organism evidence="6 7">
    <name type="scientific">Vibrio panuliri</name>
    <dbReference type="NCBI Taxonomy" id="1381081"/>
    <lineage>
        <taxon>Bacteria</taxon>
        <taxon>Pseudomonadati</taxon>
        <taxon>Pseudomonadota</taxon>
        <taxon>Gammaproteobacteria</taxon>
        <taxon>Vibrionales</taxon>
        <taxon>Vibrionaceae</taxon>
        <taxon>Vibrio</taxon>
    </lineage>
</organism>
<evidence type="ECO:0000256" key="2">
    <source>
        <dbReference type="ARBA" id="ARBA00022917"/>
    </source>
</evidence>
<comment type="similarity">
    <text evidence="1 4">Belongs to the prolyl-tRNA editing family. YbaK/EbsC subfamily.</text>
</comment>
<dbReference type="PANTHER" id="PTHR30411:SF0">
    <property type="entry name" value="CYS-TRNA(PRO)_CYS-TRNA(CYS) DEACYLASE YBAK"/>
    <property type="match status" value="1"/>
</dbReference>
<accession>A0A1Q9HK28</accession>
<dbReference type="STRING" id="1381081.BIY22_06790"/>
<keyword evidence="3 4" id="KW-0456">Lyase</keyword>
<dbReference type="OrthoDB" id="9809296at2"/>
<evidence type="ECO:0000313" key="6">
    <source>
        <dbReference type="EMBL" id="OLQ90688.1"/>
    </source>
</evidence>
<dbReference type="InterPro" id="IPR036754">
    <property type="entry name" value="YbaK/aa-tRNA-synt-asso_dom_sf"/>
</dbReference>
<evidence type="ECO:0000313" key="7">
    <source>
        <dbReference type="Proteomes" id="UP000186313"/>
    </source>
</evidence>
<evidence type="ECO:0000259" key="5">
    <source>
        <dbReference type="Pfam" id="PF04073"/>
    </source>
</evidence>
<evidence type="ECO:0000256" key="1">
    <source>
        <dbReference type="ARBA" id="ARBA00009798"/>
    </source>
</evidence>
<comment type="caution">
    <text evidence="6">The sequence shown here is derived from an EMBL/GenBank/DDBJ whole genome shotgun (WGS) entry which is preliminary data.</text>
</comment>
<dbReference type="Pfam" id="PF04073">
    <property type="entry name" value="tRNA_edit"/>
    <property type="match status" value="1"/>
</dbReference>
<dbReference type="PIRSF" id="PIRSF006181">
    <property type="entry name" value="EbsC_YbaK"/>
    <property type="match status" value="1"/>
</dbReference>
<evidence type="ECO:0000256" key="3">
    <source>
        <dbReference type="ARBA" id="ARBA00023239"/>
    </source>
</evidence>
<dbReference type="EMBL" id="MJMJ01000012">
    <property type="protein sequence ID" value="OLQ90688.1"/>
    <property type="molecule type" value="Genomic_DNA"/>
</dbReference>
<dbReference type="GO" id="GO:0016829">
    <property type="term" value="F:lyase activity"/>
    <property type="evidence" value="ECO:0007669"/>
    <property type="project" value="UniProtKB-KW"/>
</dbReference>
<dbReference type="AlphaFoldDB" id="A0A1Q9HK28"/>
<dbReference type="Gene3D" id="3.90.960.10">
    <property type="entry name" value="YbaK/aminoacyl-tRNA synthetase-associated domain"/>
    <property type="match status" value="1"/>
</dbReference>
<dbReference type="InterPro" id="IPR004369">
    <property type="entry name" value="Prolyl-tRNA_editing_YbaK/EbsC"/>
</dbReference>
<dbReference type="EC" id="4.2.-.-" evidence="4"/>
<dbReference type="RefSeq" id="WP_075708555.1">
    <property type="nucleotide sequence ID" value="NZ_MJMJ01000012.1"/>
</dbReference>
<protein>
    <recommendedName>
        <fullName evidence="4">Cys-tRNA(Pro)/Cys-tRNA(Cys) deacylase</fullName>
        <ecNumber evidence="4">4.2.-.-</ecNumber>
    </recommendedName>
</protein>
<proteinExistence type="inferred from homology"/>
<dbReference type="GO" id="GO:0006412">
    <property type="term" value="P:translation"/>
    <property type="evidence" value="ECO:0007669"/>
    <property type="project" value="UniProtKB-KW"/>
</dbReference>
<dbReference type="GO" id="GO:0002161">
    <property type="term" value="F:aminoacyl-tRNA deacylase activity"/>
    <property type="evidence" value="ECO:0007669"/>
    <property type="project" value="InterPro"/>
</dbReference>
<name>A0A1Q9HK28_9VIBR</name>
<gene>
    <name evidence="6" type="ORF">BIY22_06790</name>
</gene>
<dbReference type="Proteomes" id="UP000186313">
    <property type="component" value="Unassembled WGS sequence"/>
</dbReference>
<keyword evidence="2 4" id="KW-0648">Protein biosynthesis</keyword>
<sequence length="157" mass="16882">MTPAINAAKKKKVSHTIHQYEHDPRAESYGLEAAEALGQDPKQVFKTLLFCLNGEPKNLAVAVLPVEHKLNLKLAAKAAKAKKAEMANPDIAQKTTGYVVGGISPLGQKKALPTFIHNSAEGLATMMVSAGRRGLEIELAPKDLAELTRGQFVELCL</sequence>
<feature type="domain" description="YbaK/aminoacyl-tRNA synthetase-associated" evidence="5">
    <location>
        <begin position="32"/>
        <end position="146"/>
    </location>
</feature>